<accession>K7PFW3</accession>
<reference evidence="1" key="1">
    <citation type="journal article" date="2012" name="J. Mol. Evol.">
        <title>Molecular evolution of the genomic RNA of apple stem grooving capillovirus.</title>
        <authorList>
            <person name="Liebenberg A."/>
            <person name="Moury B."/>
            <person name="Sabath N."/>
            <person name="Hell R."/>
            <person name="Kappis A."/>
            <person name="Jarausch W."/>
            <person name="Wetzel T."/>
        </authorList>
    </citation>
    <scope>NUCLEOTIDE SEQUENCE</scope>
    <source>
        <strain evidence="1">CO2a-V2</strain>
    </source>
</reference>
<protein>
    <submittedName>
        <fullName evidence="1">Polyprotein</fullName>
    </submittedName>
</protein>
<feature type="non-terminal residue" evidence="1">
    <location>
        <position position="1"/>
    </location>
</feature>
<dbReference type="EMBL" id="JX080220">
    <property type="protein sequence ID" value="AFM37529.1"/>
    <property type="molecule type" value="Genomic_RNA"/>
</dbReference>
<feature type="non-terminal residue" evidence="1">
    <location>
        <position position="284"/>
    </location>
</feature>
<name>K7PFW3_9VIRU</name>
<sequence length="284" mass="32302">WQSSTSTISSRRLNQLTSRSMQFPPQSCTKMQPSSNLMFSTVSRDLNRMSRCRLDQETDWCFQTSSSLTILKSTPLERKATNISICTMESSWLESKPCSQILGEWKGGSLYMTELVLTPREGTYAHICSGLNPIAATSDLDLSIVYQQQMRTWQKGSGSELILTVHNMNRIQNYLLLILGLRTGVLIQPDSLKRRLVIQGGPHRRSVGVRHSNSTRKLKWPSWITNLHCLLRKVHQMCTLKRECSEVTRSGGHALFLLKGGQTQNYRKREDLGPSQLESKDLEK</sequence>
<proteinExistence type="predicted"/>
<organism evidence="1">
    <name type="scientific">Capillovirus mali</name>
    <dbReference type="NCBI Taxonomy" id="28347"/>
    <lineage>
        <taxon>Viruses</taxon>
        <taxon>Riboviria</taxon>
        <taxon>Orthornavirae</taxon>
        <taxon>Kitrinoviricota</taxon>
        <taxon>Alsuviricetes</taxon>
        <taxon>Tymovirales</taxon>
        <taxon>Betaflexiviridae</taxon>
        <taxon>Trivirinae</taxon>
        <taxon>Capillovirus</taxon>
    </lineage>
</organism>
<evidence type="ECO:0000313" key="1">
    <source>
        <dbReference type="EMBL" id="AFM37529.1"/>
    </source>
</evidence>